<dbReference type="RefSeq" id="WP_157257463.1">
    <property type="nucleotide sequence ID" value="NZ_BBXL01000001.1"/>
</dbReference>
<sequence>MIKRHCLNEGLTQFVTYTTDNGIDEGFLILRTQPYLPLNDALKSLSLEYNNLLLRKEFTGFAPIYTRFFLSDVENQYQEVCRSDIYNNLSAGSVRMTGKEPLDSAKVSIVSHFLKTDKEHLSRIDNNYPNSLAFRGQNYGMYFYADCGSSESNDPGEQTAIILNKLEKSYSDIEGKKDLIRTWVSVRDIDNNYIPFVVKRKDFFELISMDRYYPASTGVEGRSWDPKRLVVLDALIYSGLDDDQIVKMEAVDNMPSTISYGVTFERGLKVEFGDRTHYHLSGTASIDINGKVIHIGDIHKQVEQALANFKALLNNSGLSFADLMYLVFYVRDAKCTEEIRNIADKILPADIPRVYVRSSICRPQWLMELDGIAIGKGNMQYNPFK</sequence>
<accession>A0A1M4T622</accession>
<evidence type="ECO:0000313" key="2">
    <source>
        <dbReference type="Proteomes" id="UP000184480"/>
    </source>
</evidence>
<dbReference type="OrthoDB" id="9803101at2"/>
<dbReference type="Proteomes" id="UP000184480">
    <property type="component" value="Unassembled WGS sequence"/>
</dbReference>
<proteinExistence type="predicted"/>
<evidence type="ECO:0000313" key="1">
    <source>
        <dbReference type="EMBL" id="SHE39875.1"/>
    </source>
</evidence>
<dbReference type="STRING" id="1346286.SAMN05444362_101245"/>
<dbReference type="PANTHER" id="PTHR11803">
    <property type="entry name" value="2-IMINOBUTANOATE/2-IMINOPROPANOATE DEAMINASE RIDA"/>
    <property type="match status" value="1"/>
</dbReference>
<reference evidence="2" key="1">
    <citation type="submission" date="2016-11" db="EMBL/GenBank/DDBJ databases">
        <authorList>
            <person name="Varghese N."/>
            <person name="Submissions S."/>
        </authorList>
    </citation>
    <scope>NUCLEOTIDE SEQUENCE [LARGE SCALE GENOMIC DNA]</scope>
    <source>
        <strain evidence="2">DSM 27370</strain>
    </source>
</reference>
<dbReference type="InterPro" id="IPR035959">
    <property type="entry name" value="RutC-like_sf"/>
</dbReference>
<gene>
    <name evidence="1" type="ORF">SAMN05444362_101245</name>
</gene>
<organism evidence="1 2">
    <name type="scientific">Dysgonomonas macrotermitis</name>
    <dbReference type="NCBI Taxonomy" id="1346286"/>
    <lineage>
        <taxon>Bacteria</taxon>
        <taxon>Pseudomonadati</taxon>
        <taxon>Bacteroidota</taxon>
        <taxon>Bacteroidia</taxon>
        <taxon>Bacteroidales</taxon>
        <taxon>Dysgonomonadaceae</taxon>
        <taxon>Dysgonomonas</taxon>
    </lineage>
</organism>
<dbReference type="EMBL" id="FQUC01000001">
    <property type="protein sequence ID" value="SHE39875.1"/>
    <property type="molecule type" value="Genomic_DNA"/>
</dbReference>
<protein>
    <submittedName>
        <fullName evidence="1">Enamine deaminase RidA, house cleaning of reactive enamine intermediates, YjgF/YER057c/UK114 family</fullName>
    </submittedName>
</protein>
<dbReference type="GO" id="GO:0019239">
    <property type="term" value="F:deaminase activity"/>
    <property type="evidence" value="ECO:0007669"/>
    <property type="project" value="TreeGrafter"/>
</dbReference>
<dbReference type="PANTHER" id="PTHR11803:SF39">
    <property type="entry name" value="2-IMINOBUTANOATE_2-IMINOPROPANOATE DEAMINASE"/>
    <property type="match status" value="1"/>
</dbReference>
<dbReference type="AlphaFoldDB" id="A0A1M4T622"/>
<dbReference type="GO" id="GO:0005829">
    <property type="term" value="C:cytosol"/>
    <property type="evidence" value="ECO:0007669"/>
    <property type="project" value="TreeGrafter"/>
</dbReference>
<dbReference type="InterPro" id="IPR006175">
    <property type="entry name" value="YjgF/YER057c/UK114"/>
</dbReference>
<dbReference type="Gene3D" id="3.30.1330.40">
    <property type="entry name" value="RutC-like"/>
    <property type="match status" value="1"/>
</dbReference>
<name>A0A1M4T622_9BACT</name>
<dbReference type="Pfam" id="PF01042">
    <property type="entry name" value="Ribonuc_L-PSP"/>
    <property type="match status" value="1"/>
</dbReference>
<dbReference type="SUPFAM" id="SSF55298">
    <property type="entry name" value="YjgF-like"/>
    <property type="match status" value="1"/>
</dbReference>
<keyword evidence="2" id="KW-1185">Reference proteome</keyword>